<comment type="caution">
    <text evidence="1">The sequence shown here is derived from an EMBL/GenBank/DDBJ whole genome shotgun (WGS) entry which is preliminary data.</text>
</comment>
<sequence length="434" mass="48598">MRDPQGNLELEERTVVRTLHAPLDNGHYLRGPGSQQLVGKGMLLDFDFCGSSNIVAERLPFVSYPHEWSAMQLRDAARLTLDISTNLLPAGWELKDASAWNVLFKGCDPIFCDHLSFQRIDSRHWWAFGQYLQHFVFPLCVARFRDIPVSASFRLHLNGLDVRRFRALMGAGIFLTRFWPLALAGGKNDGAIRQQDLAGRAGYHANLYKLLDWFLSAPEKRPASSDWTGYAAANSHYPPAARQAKRAFIGQWLNRLNPAWVADLGCNTGEYSRLALESGARVIALDADHHCIDRLYQANKGQAGLHPLVADLDDLDAGRGWAGAEFSGLAPRLAAVTKLAMMLALVHHLAISLSIPYRKIAQFAADVTQKWLIVELIDENDPLVAKLCQQRKRHPSEFPLTLQRAAFLEKFRLLDELPLPGIGRQLLVLEKNPS</sequence>
<protein>
    <recommendedName>
        <fullName evidence="3">SAM-dependent methyltransferase</fullName>
    </recommendedName>
</protein>
<dbReference type="SUPFAM" id="SSF53335">
    <property type="entry name" value="S-adenosyl-L-methionine-dependent methyltransferases"/>
    <property type="match status" value="1"/>
</dbReference>
<dbReference type="Proteomes" id="UP000180280">
    <property type="component" value="Unassembled WGS sequence"/>
</dbReference>
<proteinExistence type="predicted"/>
<dbReference type="Gene3D" id="3.40.50.150">
    <property type="entry name" value="Vaccinia Virus protein VP39"/>
    <property type="match status" value="1"/>
</dbReference>
<accession>A0ABX3CBT8</accession>
<organism evidence="1 2">
    <name type="scientific">Chromobacterium sphagni</name>
    <dbReference type="NCBI Taxonomy" id="1903179"/>
    <lineage>
        <taxon>Bacteria</taxon>
        <taxon>Pseudomonadati</taxon>
        <taxon>Pseudomonadota</taxon>
        <taxon>Betaproteobacteria</taxon>
        <taxon>Neisseriales</taxon>
        <taxon>Chromobacteriaceae</taxon>
        <taxon>Chromobacterium</taxon>
    </lineage>
</organism>
<name>A0ABX3CBT8_9NEIS</name>
<evidence type="ECO:0008006" key="3">
    <source>
        <dbReference type="Google" id="ProtNLM"/>
    </source>
</evidence>
<dbReference type="InterPro" id="IPR029063">
    <property type="entry name" value="SAM-dependent_MTases_sf"/>
</dbReference>
<evidence type="ECO:0000313" key="1">
    <source>
        <dbReference type="EMBL" id="OHX19750.1"/>
    </source>
</evidence>
<gene>
    <name evidence="1" type="ORF">BI344_16925</name>
</gene>
<dbReference type="CDD" id="cd02440">
    <property type="entry name" value="AdoMet_MTases"/>
    <property type="match status" value="1"/>
</dbReference>
<dbReference type="EMBL" id="MKCT01000027">
    <property type="protein sequence ID" value="OHX19750.1"/>
    <property type="molecule type" value="Genomic_DNA"/>
</dbReference>
<dbReference type="RefSeq" id="WP_071113289.1">
    <property type="nucleotide sequence ID" value="NZ_MKCT01000027.1"/>
</dbReference>
<evidence type="ECO:0000313" key="2">
    <source>
        <dbReference type="Proteomes" id="UP000180280"/>
    </source>
</evidence>
<reference evidence="1 2" key="1">
    <citation type="submission" date="2016-09" db="EMBL/GenBank/DDBJ databases">
        <title>Chromobacterium muskegensis sp. nov., an insecticidal bacterium isolated from Sphagnum bogs.</title>
        <authorList>
            <person name="Sparks M.E."/>
            <person name="Blackburn M.B."/>
            <person name="Gundersen-Rindal D.E."/>
            <person name="Mitchell A."/>
            <person name="Farrar R."/>
            <person name="Kuhar D."/>
        </authorList>
    </citation>
    <scope>NUCLEOTIDE SEQUENCE [LARGE SCALE GENOMIC DNA]</scope>
    <source>
        <strain evidence="1 2">14B-1</strain>
    </source>
</reference>
<keyword evidence="2" id="KW-1185">Reference proteome</keyword>